<dbReference type="STRING" id="9739.ENSTTRP00000010861"/>
<evidence type="ECO:0000256" key="3">
    <source>
        <dbReference type="ARBA" id="ARBA00022787"/>
    </source>
</evidence>
<dbReference type="RefSeq" id="XP_019796105.1">
    <property type="nucleotide sequence ID" value="XM_019940546.1"/>
</dbReference>
<dbReference type="OrthoDB" id="9682488at2759"/>
<evidence type="ECO:0000256" key="6">
    <source>
        <dbReference type="ARBA" id="ARBA00023136"/>
    </source>
</evidence>
<keyword evidence="5" id="KW-0496">Mitochondrion</keyword>
<dbReference type="PANTHER" id="PTHR15712:SF19">
    <property type="entry name" value="ARMADILLO REPEAT-CONTAINING PROTEIN 10"/>
    <property type="match status" value="1"/>
</dbReference>
<dbReference type="InterPro" id="IPR006911">
    <property type="entry name" value="ARM-rpt_dom"/>
</dbReference>
<dbReference type="AlphaFoldDB" id="A0A2U4BSA6"/>
<evidence type="ECO:0000256" key="7">
    <source>
        <dbReference type="SAM" id="MobiDB-lite"/>
    </source>
</evidence>
<keyword evidence="9" id="KW-1185">Reference proteome</keyword>
<keyword evidence="3" id="KW-1000">Mitochondrion outer membrane</keyword>
<comment type="subcellular location">
    <subcellularLocation>
        <location evidence="1">Mitochondrion outer membrane</location>
        <topology evidence="1">Single-pass membrane protein</topology>
    </subcellularLocation>
</comment>
<sequence length="463" mass="49866">MTGGPAETLRFQPALHAPRSRSRAWLGAGASRRCPGNHAAWRGGARRCVAASAHPGAEDCREGGESRAGLGAVPGVCSWGVQSLQLFTESRSPSPAPRPDSRKPPGRVRADRAVSERRSSVAHFLSPSARTRTAAAPSGFGPSCARPSAARGPSGSMGGARDVGWVAAGLVLAAGACYCFYRLTRGRRRGVPGLRLRPSRSAEDLTNGSYDDILNAEQLQKLLYLLESTEDPVIIERALVTLGNNAAFSVNQVTIRELGGIPIIGSKINNPNQSIKEKALNALNNLSVNVENQIKIKVYVSQVCEDVFSGPLNSAVQLAGLRLLTNMTVTNDHQHMLSCYITDLFHLLLTGNGGTKVQVLKLLLNLSENPAMTDGLLGAKVDSSFLSLYDGHVAKEILLRVLTLFQNITTCLEKEGRLAIQPTFTEGSLFYLLYGEECAQKMRALVYHHDADVKEKVTMIPKF</sequence>
<dbReference type="InParanoid" id="A0A2U4BSA6"/>
<proteinExistence type="predicted"/>
<protein>
    <submittedName>
        <fullName evidence="10">Armadillo repeat-containing protein 10 isoform X1</fullName>
    </submittedName>
</protein>
<dbReference type="InterPro" id="IPR016024">
    <property type="entry name" value="ARM-type_fold"/>
</dbReference>
<feature type="region of interest" description="Disordered" evidence="7">
    <location>
        <begin position="88"/>
        <end position="157"/>
    </location>
</feature>
<dbReference type="SUPFAM" id="SSF48371">
    <property type="entry name" value="ARM repeat"/>
    <property type="match status" value="1"/>
</dbReference>
<evidence type="ECO:0000313" key="9">
    <source>
        <dbReference type="Proteomes" id="UP000245320"/>
    </source>
</evidence>
<keyword evidence="4" id="KW-1133">Transmembrane helix</keyword>
<accession>A0A2U4BSA6</accession>
<dbReference type="GeneID" id="101338227"/>
<dbReference type="GO" id="GO:0005741">
    <property type="term" value="C:mitochondrial outer membrane"/>
    <property type="evidence" value="ECO:0007669"/>
    <property type="project" value="UniProtKB-SubCell"/>
</dbReference>
<keyword evidence="2" id="KW-0812">Transmembrane</keyword>
<name>A0A2U4BSA6_TURTR</name>
<evidence type="ECO:0000256" key="2">
    <source>
        <dbReference type="ARBA" id="ARBA00022692"/>
    </source>
</evidence>
<dbReference type="PANTHER" id="PTHR15712">
    <property type="entry name" value="ARMADILLO REPEAT CONTAINING PROTEIN"/>
    <property type="match status" value="1"/>
</dbReference>
<keyword evidence="6" id="KW-0472">Membrane</keyword>
<dbReference type="GO" id="GO:1902254">
    <property type="term" value="P:negative regulation of intrinsic apoptotic signaling pathway by p53 class mediator"/>
    <property type="evidence" value="ECO:0007669"/>
    <property type="project" value="TreeGrafter"/>
</dbReference>
<gene>
    <name evidence="10" type="primary">ARMC10</name>
</gene>
<dbReference type="Gene3D" id="1.25.10.10">
    <property type="entry name" value="Leucine-rich Repeat Variant"/>
    <property type="match status" value="1"/>
</dbReference>
<dbReference type="Proteomes" id="UP000245320">
    <property type="component" value="Chromosome 9"/>
</dbReference>
<evidence type="ECO:0000313" key="10">
    <source>
        <dbReference type="RefSeq" id="XP_019796105.1"/>
    </source>
</evidence>
<evidence type="ECO:0000256" key="4">
    <source>
        <dbReference type="ARBA" id="ARBA00022989"/>
    </source>
</evidence>
<reference evidence="10" key="1">
    <citation type="submission" date="2025-08" db="UniProtKB">
        <authorList>
            <consortium name="RefSeq"/>
        </authorList>
    </citation>
    <scope>IDENTIFICATION</scope>
    <source>
        <tissue evidence="10">Spleen</tissue>
    </source>
</reference>
<feature type="compositionally biased region" description="Basic and acidic residues" evidence="7">
    <location>
        <begin position="99"/>
        <end position="119"/>
    </location>
</feature>
<dbReference type="InterPro" id="IPR051303">
    <property type="entry name" value="Armcx_regulator"/>
</dbReference>
<dbReference type="InterPro" id="IPR011989">
    <property type="entry name" value="ARM-like"/>
</dbReference>
<feature type="domain" description="Armadillo repeat-containing" evidence="8">
    <location>
        <begin position="214"/>
        <end position="433"/>
    </location>
</feature>
<dbReference type="CTD" id="83787"/>
<evidence type="ECO:0000259" key="8">
    <source>
        <dbReference type="Pfam" id="PF04826"/>
    </source>
</evidence>
<organism evidence="9 10">
    <name type="scientific">Tursiops truncatus</name>
    <name type="common">Atlantic bottle-nosed dolphin</name>
    <name type="synonym">Delphinus truncatus</name>
    <dbReference type="NCBI Taxonomy" id="9739"/>
    <lineage>
        <taxon>Eukaryota</taxon>
        <taxon>Metazoa</taxon>
        <taxon>Chordata</taxon>
        <taxon>Craniata</taxon>
        <taxon>Vertebrata</taxon>
        <taxon>Euteleostomi</taxon>
        <taxon>Mammalia</taxon>
        <taxon>Eutheria</taxon>
        <taxon>Laurasiatheria</taxon>
        <taxon>Artiodactyla</taxon>
        <taxon>Whippomorpha</taxon>
        <taxon>Cetacea</taxon>
        <taxon>Odontoceti</taxon>
        <taxon>Delphinidae</taxon>
        <taxon>Tursiops</taxon>
    </lineage>
</organism>
<evidence type="ECO:0000256" key="1">
    <source>
        <dbReference type="ARBA" id="ARBA00004572"/>
    </source>
</evidence>
<dbReference type="Pfam" id="PF04826">
    <property type="entry name" value="Arm_2"/>
    <property type="match status" value="1"/>
</dbReference>
<evidence type="ECO:0000256" key="5">
    <source>
        <dbReference type="ARBA" id="ARBA00023128"/>
    </source>
</evidence>